<comment type="caution">
    <text evidence="2">The sequence shown here is derived from an EMBL/GenBank/DDBJ whole genome shotgun (WGS) entry which is preliminary data.</text>
</comment>
<name>A0AAN7LXL6_TRANT</name>
<dbReference type="Proteomes" id="UP001346149">
    <property type="component" value="Unassembled WGS sequence"/>
</dbReference>
<dbReference type="AlphaFoldDB" id="A0AAN7LXL6"/>
<accession>A0AAN7LXL6</accession>
<gene>
    <name evidence="2" type="ORF">SAY86_012754</name>
</gene>
<keyword evidence="3" id="KW-1185">Reference proteome</keyword>
<feature type="compositionally biased region" description="Basic residues" evidence="1">
    <location>
        <begin position="1"/>
        <end position="15"/>
    </location>
</feature>
<dbReference type="EMBL" id="JAXQNO010000007">
    <property type="protein sequence ID" value="KAK4794760.1"/>
    <property type="molecule type" value="Genomic_DNA"/>
</dbReference>
<reference evidence="2 3" key="1">
    <citation type="journal article" date="2023" name="Hortic Res">
        <title>Pangenome of water caltrop reveals structural variations and asymmetric subgenome divergence after allopolyploidization.</title>
        <authorList>
            <person name="Zhang X."/>
            <person name="Chen Y."/>
            <person name="Wang L."/>
            <person name="Yuan Y."/>
            <person name="Fang M."/>
            <person name="Shi L."/>
            <person name="Lu R."/>
            <person name="Comes H.P."/>
            <person name="Ma Y."/>
            <person name="Chen Y."/>
            <person name="Huang G."/>
            <person name="Zhou Y."/>
            <person name="Zheng Z."/>
            <person name="Qiu Y."/>
        </authorList>
    </citation>
    <scope>NUCLEOTIDE SEQUENCE [LARGE SCALE GENOMIC DNA]</scope>
    <source>
        <strain evidence="2">F231</strain>
    </source>
</reference>
<sequence length="77" mass="8316">MKRLRLGNGGCKRRLRGEEASARAAIEPEEGAEQSTTTTIVGIAPRRPKRGVVDNFGHQIQSESPGRFQASNSIGLI</sequence>
<evidence type="ECO:0000256" key="1">
    <source>
        <dbReference type="SAM" id="MobiDB-lite"/>
    </source>
</evidence>
<evidence type="ECO:0000313" key="3">
    <source>
        <dbReference type="Proteomes" id="UP001346149"/>
    </source>
</evidence>
<proteinExistence type="predicted"/>
<feature type="region of interest" description="Disordered" evidence="1">
    <location>
        <begin position="1"/>
        <end position="46"/>
    </location>
</feature>
<evidence type="ECO:0000313" key="2">
    <source>
        <dbReference type="EMBL" id="KAK4794760.1"/>
    </source>
</evidence>
<protein>
    <submittedName>
        <fullName evidence="2">Uncharacterized protein</fullName>
    </submittedName>
</protein>
<organism evidence="2 3">
    <name type="scientific">Trapa natans</name>
    <name type="common">Water chestnut</name>
    <dbReference type="NCBI Taxonomy" id="22666"/>
    <lineage>
        <taxon>Eukaryota</taxon>
        <taxon>Viridiplantae</taxon>
        <taxon>Streptophyta</taxon>
        <taxon>Embryophyta</taxon>
        <taxon>Tracheophyta</taxon>
        <taxon>Spermatophyta</taxon>
        <taxon>Magnoliopsida</taxon>
        <taxon>eudicotyledons</taxon>
        <taxon>Gunneridae</taxon>
        <taxon>Pentapetalae</taxon>
        <taxon>rosids</taxon>
        <taxon>malvids</taxon>
        <taxon>Myrtales</taxon>
        <taxon>Lythraceae</taxon>
        <taxon>Trapa</taxon>
    </lineage>
</organism>